<dbReference type="Proteomes" id="UP000269198">
    <property type="component" value="Unassembled WGS sequence"/>
</dbReference>
<protein>
    <submittedName>
        <fullName evidence="2">Uncharacterized protein</fullName>
    </submittedName>
</protein>
<feature type="transmembrane region" description="Helical" evidence="1">
    <location>
        <begin position="38"/>
        <end position="59"/>
    </location>
</feature>
<feature type="transmembrane region" description="Helical" evidence="1">
    <location>
        <begin position="71"/>
        <end position="96"/>
    </location>
</feature>
<reference evidence="2 3" key="1">
    <citation type="submission" date="2018-11" db="EMBL/GenBank/DDBJ databases">
        <title>The genome draft of YIM 96095.</title>
        <authorList>
            <person name="Tang S.-K."/>
            <person name="Chunyu W.-X."/>
            <person name="Feng Y.-Z."/>
        </authorList>
    </citation>
    <scope>NUCLEOTIDE SEQUENCE [LARGE SCALE GENOMIC DNA]</scope>
    <source>
        <strain evidence="2 3">YIM 96095</strain>
    </source>
</reference>
<dbReference type="EMBL" id="RJMB01000007">
    <property type="protein sequence ID" value="RNL85252.1"/>
    <property type="molecule type" value="Genomic_DNA"/>
</dbReference>
<accession>A0A3N0EBM0</accession>
<keyword evidence="1" id="KW-0472">Membrane</keyword>
<dbReference type="AlphaFoldDB" id="A0A3N0EBM0"/>
<name>A0A3N0EBM0_9ACTN</name>
<evidence type="ECO:0000313" key="2">
    <source>
        <dbReference type="EMBL" id="RNL85252.1"/>
    </source>
</evidence>
<evidence type="ECO:0000313" key="3">
    <source>
        <dbReference type="Proteomes" id="UP000269198"/>
    </source>
</evidence>
<sequence length="124" mass="13374">MEYIGVPLVTLVRELGPPTVVLAVGGLLILRRRPPRAGLLWAALGTHLLAAALPYLWLLVQVSTGLTGDTFIAFLMTLVRPGVEFVAWLLVFATVLTRSEPHAEAAPAEWEEAACRSRTSDTVG</sequence>
<organism evidence="2 3">
    <name type="scientific">Halostreptopolyspora alba</name>
    <dbReference type="NCBI Taxonomy" id="2487137"/>
    <lineage>
        <taxon>Bacteria</taxon>
        <taxon>Bacillati</taxon>
        <taxon>Actinomycetota</taxon>
        <taxon>Actinomycetes</taxon>
        <taxon>Streptosporangiales</taxon>
        <taxon>Nocardiopsidaceae</taxon>
        <taxon>Halostreptopolyspora</taxon>
    </lineage>
</organism>
<gene>
    <name evidence="2" type="ORF">EFW17_09190</name>
</gene>
<feature type="transmembrane region" description="Helical" evidence="1">
    <location>
        <begin position="15"/>
        <end position="31"/>
    </location>
</feature>
<evidence type="ECO:0000256" key="1">
    <source>
        <dbReference type="SAM" id="Phobius"/>
    </source>
</evidence>
<keyword evidence="3" id="KW-1185">Reference proteome</keyword>
<keyword evidence="1" id="KW-1133">Transmembrane helix</keyword>
<comment type="caution">
    <text evidence="2">The sequence shown here is derived from an EMBL/GenBank/DDBJ whole genome shotgun (WGS) entry which is preliminary data.</text>
</comment>
<proteinExistence type="predicted"/>
<keyword evidence="1" id="KW-0812">Transmembrane</keyword>
<dbReference type="RefSeq" id="WP_123200907.1">
    <property type="nucleotide sequence ID" value="NZ_RJMB01000007.1"/>
</dbReference>